<evidence type="ECO:0000256" key="5">
    <source>
        <dbReference type="ARBA" id="ARBA00022842"/>
    </source>
</evidence>
<dbReference type="CDD" id="cd05800">
    <property type="entry name" value="PGM_like2"/>
    <property type="match status" value="1"/>
</dbReference>
<evidence type="ECO:0000256" key="3">
    <source>
        <dbReference type="ARBA" id="ARBA00022553"/>
    </source>
</evidence>
<evidence type="ECO:0000259" key="8">
    <source>
        <dbReference type="Pfam" id="PF00408"/>
    </source>
</evidence>
<gene>
    <name evidence="12" type="ORF">DXC51_27500</name>
</gene>
<evidence type="ECO:0000313" key="13">
    <source>
        <dbReference type="Proteomes" id="UP000260812"/>
    </source>
</evidence>
<feature type="domain" description="Alpha-D-phosphohexomutase C-terminal" evidence="8">
    <location>
        <begin position="423"/>
        <end position="465"/>
    </location>
</feature>
<evidence type="ECO:0000313" key="12">
    <source>
        <dbReference type="EMBL" id="RGE55822.1"/>
    </source>
</evidence>
<evidence type="ECO:0000259" key="11">
    <source>
        <dbReference type="Pfam" id="PF02880"/>
    </source>
</evidence>
<dbReference type="InterPro" id="IPR005843">
    <property type="entry name" value="A-D-PHexomutase_C"/>
</dbReference>
<evidence type="ECO:0000259" key="9">
    <source>
        <dbReference type="Pfam" id="PF02878"/>
    </source>
</evidence>
<feature type="domain" description="Alpha-D-phosphohexomutase alpha/beta/alpha" evidence="10">
    <location>
        <begin position="164"/>
        <end position="264"/>
    </location>
</feature>
<dbReference type="InterPro" id="IPR016066">
    <property type="entry name" value="A-D-PHexomutase_CS"/>
</dbReference>
<dbReference type="InterPro" id="IPR005846">
    <property type="entry name" value="A-D-PHexomutase_a/b/a-III"/>
</dbReference>
<keyword evidence="5 7" id="KW-0460">Magnesium</keyword>
<keyword evidence="13" id="KW-1185">Reference proteome</keyword>
<dbReference type="InterPro" id="IPR005841">
    <property type="entry name" value="Alpha-D-phosphohexomutase_SF"/>
</dbReference>
<dbReference type="Pfam" id="PF00408">
    <property type="entry name" value="PGM_PMM_IV"/>
    <property type="match status" value="1"/>
</dbReference>
<feature type="domain" description="Alpha-D-phosphohexomutase alpha/beta/alpha" evidence="11">
    <location>
        <begin position="270"/>
        <end position="375"/>
    </location>
</feature>
<evidence type="ECO:0000259" key="10">
    <source>
        <dbReference type="Pfam" id="PF02879"/>
    </source>
</evidence>
<evidence type="ECO:0000256" key="7">
    <source>
        <dbReference type="RuleBase" id="RU004326"/>
    </source>
</evidence>
<name>A0A3E3HVK2_9FIRM</name>
<dbReference type="Pfam" id="PF02879">
    <property type="entry name" value="PGM_PMM_II"/>
    <property type="match status" value="1"/>
</dbReference>
<dbReference type="PANTHER" id="PTHR43771">
    <property type="entry name" value="PHOSPHOMANNOMUTASE"/>
    <property type="match status" value="1"/>
</dbReference>
<evidence type="ECO:0000256" key="4">
    <source>
        <dbReference type="ARBA" id="ARBA00022723"/>
    </source>
</evidence>
<comment type="cofactor">
    <cofactor evidence="1">
        <name>Mg(2+)</name>
        <dbReference type="ChEBI" id="CHEBI:18420"/>
    </cofactor>
</comment>
<accession>A0A3E3HVK2</accession>
<dbReference type="Pfam" id="PF02878">
    <property type="entry name" value="PGM_PMM_I"/>
    <property type="match status" value="1"/>
</dbReference>
<dbReference type="Gene3D" id="3.40.120.10">
    <property type="entry name" value="Alpha-D-Glucose-1,6-Bisphosphate, subunit A, domain 3"/>
    <property type="match status" value="3"/>
</dbReference>
<feature type="domain" description="Alpha-D-phosphohexomutase alpha/beta/alpha" evidence="9">
    <location>
        <begin position="2"/>
        <end position="132"/>
    </location>
</feature>
<dbReference type="PRINTS" id="PR00509">
    <property type="entry name" value="PGMPMM"/>
</dbReference>
<dbReference type="GO" id="GO:0005975">
    <property type="term" value="P:carbohydrate metabolic process"/>
    <property type="evidence" value="ECO:0007669"/>
    <property type="project" value="InterPro"/>
</dbReference>
<dbReference type="InterPro" id="IPR036900">
    <property type="entry name" value="A-D-PHexomutase_C_sf"/>
</dbReference>
<sequence length="478" mass="54596">MIKFGTGGWRGLIGEEFTRENVELAARAMVQLLTDEKKTERPVIIGYDRRFLSKEAMYWIGQILASHGIRTLLVKRASPTPLIMYYVQKHELYYGMMVTASHNPARYNGIKVFIEEGRDAGEAVTEKIERAALLVEEEERFTEKLSLEELRASGLLEEINPINEYLDDILEKIDVQAIRNRELRVAVDPMFGVSMRSLNIILATMRCETEILHARHDTLFGGKMPAPAWETIQALRNHVMDYDYDIGIATDGDADRLGIIDDKGQYLSANDIISLIYYYFLEYKGCRGPVVKNIATTQLLDNIAAAYGQKCFEVPVGFKHISAKMEETGALIGGESSGGLTIASHIKGKDGIFAAALLIEIMAKTEKTLSALKQEMDDRFGSFYTDERSFRFTPEGKRKLEEEIFDRMHLPVFPCNERKLSWEDGCKVYFDTGWLLIRFSGTEPLLRLFCEMQDKVQAQRINDLVEEYYSLRKMEAYR</sequence>
<keyword evidence="4 7" id="KW-0479">Metal-binding</keyword>
<comment type="similarity">
    <text evidence="2 7">Belongs to the phosphohexose mutase family.</text>
</comment>
<evidence type="ECO:0000256" key="2">
    <source>
        <dbReference type="ARBA" id="ARBA00010231"/>
    </source>
</evidence>
<organism evidence="12 13">
    <name type="scientific">Eisenbergiella massiliensis</name>
    <dbReference type="NCBI Taxonomy" id="1720294"/>
    <lineage>
        <taxon>Bacteria</taxon>
        <taxon>Bacillati</taxon>
        <taxon>Bacillota</taxon>
        <taxon>Clostridia</taxon>
        <taxon>Lachnospirales</taxon>
        <taxon>Lachnospiraceae</taxon>
        <taxon>Eisenbergiella</taxon>
    </lineage>
</organism>
<comment type="caution">
    <text evidence="12">The sequence shown here is derived from an EMBL/GenBank/DDBJ whole genome shotgun (WGS) entry which is preliminary data.</text>
</comment>
<evidence type="ECO:0000256" key="1">
    <source>
        <dbReference type="ARBA" id="ARBA00001946"/>
    </source>
</evidence>
<dbReference type="RefSeq" id="WP_117545848.1">
    <property type="nucleotide sequence ID" value="NZ_JBKUNB010000017.1"/>
</dbReference>
<keyword evidence="3" id="KW-0597">Phosphoprotein</keyword>
<dbReference type="Proteomes" id="UP000260812">
    <property type="component" value="Unassembled WGS sequence"/>
</dbReference>
<evidence type="ECO:0000256" key="6">
    <source>
        <dbReference type="ARBA" id="ARBA00023235"/>
    </source>
</evidence>
<reference evidence="12" key="1">
    <citation type="submission" date="2018-08" db="EMBL/GenBank/DDBJ databases">
        <title>A genome reference for cultivated species of the human gut microbiota.</title>
        <authorList>
            <person name="Zou Y."/>
            <person name="Xue W."/>
            <person name="Luo G."/>
        </authorList>
    </citation>
    <scope>NUCLEOTIDE SEQUENCE [LARGE SCALE GENOMIC DNA]</scope>
    <source>
        <strain evidence="12">TF05-5AC</strain>
    </source>
</reference>
<dbReference type="EMBL" id="QVLV01000036">
    <property type="protein sequence ID" value="RGE55822.1"/>
    <property type="molecule type" value="Genomic_DNA"/>
</dbReference>
<dbReference type="GeneID" id="97990496"/>
<dbReference type="InterPro" id="IPR005845">
    <property type="entry name" value="A-D-PHexomutase_a/b/a-II"/>
</dbReference>
<dbReference type="InterPro" id="IPR005844">
    <property type="entry name" value="A-D-PHexomutase_a/b/a-I"/>
</dbReference>
<dbReference type="PROSITE" id="PS00710">
    <property type="entry name" value="PGM_PMM"/>
    <property type="match status" value="1"/>
</dbReference>
<proteinExistence type="inferred from homology"/>
<dbReference type="InterPro" id="IPR016055">
    <property type="entry name" value="A-D-PHexomutase_a/b/a-I/II/III"/>
</dbReference>
<protein>
    <submittedName>
        <fullName evidence="12">Phosphoglucomutase/phosphomannomutase family protein</fullName>
    </submittedName>
</protein>
<dbReference type="AlphaFoldDB" id="A0A3E3HVK2"/>
<dbReference type="Pfam" id="PF02880">
    <property type="entry name" value="PGM_PMM_III"/>
    <property type="match status" value="1"/>
</dbReference>
<dbReference type="PANTHER" id="PTHR43771:SF1">
    <property type="entry name" value="PHOSPHOMANNOMUTASE"/>
    <property type="match status" value="1"/>
</dbReference>
<dbReference type="SUPFAM" id="SSF53738">
    <property type="entry name" value="Phosphoglucomutase, first 3 domains"/>
    <property type="match status" value="2"/>
</dbReference>
<keyword evidence="6" id="KW-0413">Isomerase</keyword>
<dbReference type="GO" id="GO:0016868">
    <property type="term" value="F:intramolecular phosphotransferase activity"/>
    <property type="evidence" value="ECO:0007669"/>
    <property type="project" value="InterPro"/>
</dbReference>
<dbReference type="Gene3D" id="3.30.310.50">
    <property type="entry name" value="Alpha-D-phosphohexomutase, C-terminal domain"/>
    <property type="match status" value="1"/>
</dbReference>
<dbReference type="SUPFAM" id="SSF55957">
    <property type="entry name" value="Phosphoglucomutase, C-terminal domain"/>
    <property type="match status" value="1"/>
</dbReference>
<dbReference type="GO" id="GO:0000287">
    <property type="term" value="F:magnesium ion binding"/>
    <property type="evidence" value="ECO:0007669"/>
    <property type="project" value="InterPro"/>
</dbReference>